<reference evidence="2" key="1">
    <citation type="journal article" date="2016" name="Nature">
        <title>Genome evolution in the allotetraploid frog Xenopus laevis.</title>
        <authorList>
            <person name="Session A.M."/>
            <person name="Uno Y."/>
            <person name="Kwon T."/>
            <person name="Chapman J.A."/>
            <person name="Toyoda A."/>
            <person name="Takahashi S."/>
            <person name="Fukui A."/>
            <person name="Hikosaka A."/>
            <person name="Suzuki A."/>
            <person name="Kondo M."/>
            <person name="van Heeringen S.J."/>
            <person name="Quigley I."/>
            <person name="Heinz S."/>
            <person name="Ogino H."/>
            <person name="Ochi H."/>
            <person name="Hellsten U."/>
            <person name="Lyons J.B."/>
            <person name="Simakov O."/>
            <person name="Putnam N."/>
            <person name="Stites J."/>
            <person name="Kuroki Y."/>
            <person name="Tanaka T."/>
            <person name="Michiue T."/>
            <person name="Watanabe M."/>
            <person name="Bogdanovic O."/>
            <person name="Lister R."/>
            <person name="Georgiou G."/>
            <person name="Paranjpe S.S."/>
            <person name="van Kruijsbergen I."/>
            <person name="Shu S."/>
            <person name="Carlson J."/>
            <person name="Kinoshita T."/>
            <person name="Ohta Y."/>
            <person name="Mawaribuchi S."/>
            <person name="Jenkins J."/>
            <person name="Grimwood J."/>
            <person name="Schmutz J."/>
            <person name="Mitros T."/>
            <person name="Mozaffari S.V."/>
            <person name="Suzuki Y."/>
            <person name="Haramoto Y."/>
            <person name="Yamamoto T.S."/>
            <person name="Takagi C."/>
            <person name="Heald R."/>
            <person name="Miller K."/>
            <person name="Haudenschild C."/>
            <person name="Kitzman J."/>
            <person name="Nakayama T."/>
            <person name="Izutsu Y."/>
            <person name="Robert J."/>
            <person name="Fortriede J."/>
            <person name="Burns K."/>
            <person name="Lotay V."/>
            <person name="Karimi K."/>
            <person name="Yasuoka Y."/>
            <person name="Dichmann D.S."/>
            <person name="Flajnik M.F."/>
            <person name="Houston D.W."/>
            <person name="Shendure J."/>
            <person name="DuPasquier L."/>
            <person name="Vize P.D."/>
            <person name="Zorn A.M."/>
            <person name="Ito M."/>
            <person name="Marcotte E.M."/>
            <person name="Wallingford J.B."/>
            <person name="Ito Y."/>
            <person name="Asashima M."/>
            <person name="Ueno N."/>
            <person name="Matsuda Y."/>
            <person name="Veenstra G.J."/>
            <person name="Fujiyama A."/>
            <person name="Harland R.M."/>
            <person name="Taira M."/>
            <person name="Rokhsar D.S."/>
        </authorList>
    </citation>
    <scope>NUCLEOTIDE SEQUENCE [LARGE SCALE GENOMIC DNA]</scope>
    <source>
        <strain evidence="2">J</strain>
    </source>
</reference>
<evidence type="ECO:0000313" key="2">
    <source>
        <dbReference type="Proteomes" id="UP000694892"/>
    </source>
</evidence>
<dbReference type="AlphaFoldDB" id="A0A974CM05"/>
<dbReference type="Proteomes" id="UP000694892">
    <property type="component" value="Chromosome 6L"/>
</dbReference>
<name>A0A974CM05_XENLA</name>
<protein>
    <submittedName>
        <fullName evidence="1">Uncharacterized protein</fullName>
    </submittedName>
</protein>
<accession>A0A974CM05</accession>
<gene>
    <name evidence="1" type="ORF">XELAEV_18030852mg</name>
</gene>
<evidence type="ECO:0000313" key="1">
    <source>
        <dbReference type="EMBL" id="OCT75667.1"/>
    </source>
</evidence>
<dbReference type="EMBL" id="CM004476">
    <property type="protein sequence ID" value="OCT75667.1"/>
    <property type="molecule type" value="Genomic_DNA"/>
</dbReference>
<sequence>MVLLSCNSTRCLLFLLHLKQHELCFNCSYTYTYTGLYLGISSGLKPILGRNIGFDLFIYQTMCNCSVLISGLIESDFLLSWHV</sequence>
<proteinExistence type="predicted"/>
<organism evidence="1 2">
    <name type="scientific">Xenopus laevis</name>
    <name type="common">African clawed frog</name>
    <dbReference type="NCBI Taxonomy" id="8355"/>
    <lineage>
        <taxon>Eukaryota</taxon>
        <taxon>Metazoa</taxon>
        <taxon>Chordata</taxon>
        <taxon>Craniata</taxon>
        <taxon>Vertebrata</taxon>
        <taxon>Euteleostomi</taxon>
        <taxon>Amphibia</taxon>
        <taxon>Batrachia</taxon>
        <taxon>Anura</taxon>
        <taxon>Pipoidea</taxon>
        <taxon>Pipidae</taxon>
        <taxon>Xenopodinae</taxon>
        <taxon>Xenopus</taxon>
        <taxon>Xenopus</taxon>
    </lineage>
</organism>